<dbReference type="OrthoDB" id="5326346at2759"/>
<evidence type="ECO:0008006" key="3">
    <source>
        <dbReference type="Google" id="ProtNLM"/>
    </source>
</evidence>
<accession>A0A9P4TLX7</accession>
<dbReference type="AlphaFoldDB" id="A0A9P4TLX7"/>
<gene>
    <name evidence="1" type="ORF">E8E13_010580</name>
</gene>
<evidence type="ECO:0000313" key="1">
    <source>
        <dbReference type="EMBL" id="KAF3007820.1"/>
    </source>
</evidence>
<comment type="caution">
    <text evidence="1">The sequence shown here is derived from an EMBL/GenBank/DDBJ whole genome shotgun (WGS) entry which is preliminary data.</text>
</comment>
<organism evidence="1 2">
    <name type="scientific">Curvularia kusanoi</name>
    <name type="common">Cochliobolus kusanoi</name>
    <dbReference type="NCBI Taxonomy" id="90978"/>
    <lineage>
        <taxon>Eukaryota</taxon>
        <taxon>Fungi</taxon>
        <taxon>Dikarya</taxon>
        <taxon>Ascomycota</taxon>
        <taxon>Pezizomycotina</taxon>
        <taxon>Dothideomycetes</taxon>
        <taxon>Pleosporomycetidae</taxon>
        <taxon>Pleosporales</taxon>
        <taxon>Pleosporineae</taxon>
        <taxon>Pleosporaceae</taxon>
        <taxon>Curvularia</taxon>
    </lineage>
</organism>
<dbReference type="Proteomes" id="UP000801428">
    <property type="component" value="Unassembled WGS sequence"/>
</dbReference>
<dbReference type="EMBL" id="SWKU01000004">
    <property type="protein sequence ID" value="KAF3007820.1"/>
    <property type="molecule type" value="Genomic_DNA"/>
</dbReference>
<evidence type="ECO:0000313" key="2">
    <source>
        <dbReference type="Proteomes" id="UP000801428"/>
    </source>
</evidence>
<protein>
    <recommendedName>
        <fullName evidence="3">BTB domain-containing protein</fullName>
    </recommendedName>
</protein>
<sequence>MAPTIHVLDPDYGTVITLKESSDTLAGVETCSTSESCDIHYRVSSRHLQLESPWFKRAMTKDTWVESKPENGKFQIVAHDWDEDTFLLLLNIFHLRNKQVPRVISLETLAKVGVLIDYYEFGEALEMFTAVWIAAFKKTDIPSTFCRSVVLWI</sequence>
<keyword evidence="2" id="KW-1185">Reference proteome</keyword>
<reference evidence="1" key="1">
    <citation type="submission" date="2019-04" db="EMBL/GenBank/DDBJ databases">
        <title>Sequencing of skin fungus with MAO and IRED activity.</title>
        <authorList>
            <person name="Marsaioli A.J."/>
            <person name="Bonatto J.M.C."/>
            <person name="Reis Junior O."/>
        </authorList>
    </citation>
    <scope>NUCLEOTIDE SEQUENCE</scope>
    <source>
        <strain evidence="1">30M1</strain>
    </source>
</reference>
<proteinExistence type="predicted"/>
<name>A0A9P4TLX7_CURKU</name>